<dbReference type="Proteomes" id="UP000662857">
    <property type="component" value="Chromosome"/>
</dbReference>
<dbReference type="KEGG" id="nhy:JQS43_17930"/>
<evidence type="ECO:0000313" key="2">
    <source>
        <dbReference type="Proteomes" id="UP000662857"/>
    </source>
</evidence>
<reference evidence="1" key="1">
    <citation type="submission" date="2021-02" db="EMBL/GenBank/DDBJ databases">
        <title>Natrosporangium hydrolyticum gen. nov., sp. nov, a haloalkaliphilic actinobacterium from a soda solonchak soil.</title>
        <authorList>
            <person name="Sorokin D.Y."/>
            <person name="Khijniak T.V."/>
            <person name="Zakharycheva A.P."/>
            <person name="Boueva O.V."/>
            <person name="Ariskina E.V."/>
            <person name="Hahnke R.L."/>
            <person name="Bunk B."/>
            <person name="Sproer C."/>
            <person name="Schumann P."/>
            <person name="Evtushenko L.I."/>
            <person name="Kublanov I.V."/>
        </authorList>
    </citation>
    <scope>NUCLEOTIDE SEQUENCE</scope>
    <source>
        <strain evidence="1">DSM 106523</strain>
    </source>
</reference>
<protein>
    <submittedName>
        <fullName evidence="1">Uncharacterized protein</fullName>
    </submittedName>
</protein>
<gene>
    <name evidence="1" type="ORF">JQS43_17930</name>
</gene>
<evidence type="ECO:0000313" key="1">
    <source>
        <dbReference type="EMBL" id="QSB13468.1"/>
    </source>
</evidence>
<proteinExistence type="predicted"/>
<dbReference type="AlphaFoldDB" id="A0A895YI88"/>
<dbReference type="EMBL" id="CP070499">
    <property type="protein sequence ID" value="QSB13468.1"/>
    <property type="molecule type" value="Genomic_DNA"/>
</dbReference>
<name>A0A895YI88_9ACTN</name>
<sequence>MEAAQEFITVDPDAVGQAGRSTAATTGAWRSWGNRTRSQFDVTTEQVVNSRLARAFGDYAAQWQPKIQVIAEEVVALGVGTTSAANTVDNGDVDSAAQLGTQTALASEQGSLLSRPINGSSAAV</sequence>
<accession>A0A895YI88</accession>
<keyword evidence="2" id="KW-1185">Reference proteome</keyword>
<organism evidence="1 2">
    <name type="scientific">Natronosporangium hydrolyticum</name>
    <dbReference type="NCBI Taxonomy" id="2811111"/>
    <lineage>
        <taxon>Bacteria</taxon>
        <taxon>Bacillati</taxon>
        <taxon>Actinomycetota</taxon>
        <taxon>Actinomycetes</taxon>
        <taxon>Micromonosporales</taxon>
        <taxon>Micromonosporaceae</taxon>
        <taxon>Natronosporangium</taxon>
    </lineage>
</organism>
<dbReference type="RefSeq" id="WP_239675558.1">
    <property type="nucleotide sequence ID" value="NZ_CP070499.1"/>
</dbReference>